<dbReference type="Pfam" id="PF13193">
    <property type="entry name" value="AMP-binding_C"/>
    <property type="match status" value="1"/>
</dbReference>
<dbReference type="PANTHER" id="PTHR45527:SF1">
    <property type="entry name" value="FATTY ACID SYNTHASE"/>
    <property type="match status" value="1"/>
</dbReference>
<dbReference type="InterPro" id="IPR000873">
    <property type="entry name" value="AMP-dep_synth/lig_dom"/>
</dbReference>
<dbReference type="Gene3D" id="3.30.559.30">
    <property type="entry name" value="Nonribosomal peptide synthetase, condensation domain"/>
    <property type="match status" value="1"/>
</dbReference>
<dbReference type="SMART" id="SM00823">
    <property type="entry name" value="PKS_PP"/>
    <property type="match status" value="1"/>
</dbReference>
<dbReference type="OrthoDB" id="9757559at2"/>
<dbReference type="PROSITE" id="PS50075">
    <property type="entry name" value="CARRIER"/>
    <property type="match status" value="1"/>
</dbReference>
<evidence type="ECO:0000313" key="4">
    <source>
        <dbReference type="EMBL" id="KZN47811.1"/>
    </source>
</evidence>
<dbReference type="InterPro" id="IPR036736">
    <property type="entry name" value="ACP-like_sf"/>
</dbReference>
<dbReference type="GO" id="GO:0003824">
    <property type="term" value="F:catalytic activity"/>
    <property type="evidence" value="ECO:0007669"/>
    <property type="project" value="InterPro"/>
</dbReference>
<dbReference type="InterPro" id="IPR045851">
    <property type="entry name" value="AMP-bd_C_sf"/>
</dbReference>
<dbReference type="SUPFAM" id="SSF47336">
    <property type="entry name" value="ACP-like"/>
    <property type="match status" value="1"/>
</dbReference>
<protein>
    <recommendedName>
        <fullName evidence="3">Carrier domain-containing protein</fullName>
    </recommendedName>
</protein>
<dbReference type="GO" id="GO:0043041">
    <property type="term" value="P:amino acid activation for nonribosomal peptide biosynthetic process"/>
    <property type="evidence" value="ECO:0007669"/>
    <property type="project" value="TreeGrafter"/>
</dbReference>
<dbReference type="NCBIfam" id="TIGR01733">
    <property type="entry name" value="AA-adenyl-dom"/>
    <property type="match status" value="1"/>
</dbReference>
<dbReference type="Gene3D" id="3.30.300.30">
    <property type="match status" value="1"/>
</dbReference>
<dbReference type="InterPro" id="IPR020806">
    <property type="entry name" value="PKS_PP-bd"/>
</dbReference>
<evidence type="ECO:0000256" key="1">
    <source>
        <dbReference type="ARBA" id="ARBA00022450"/>
    </source>
</evidence>
<dbReference type="PATRIC" id="fig|1365253.3.peg.2178"/>
<evidence type="ECO:0000313" key="5">
    <source>
        <dbReference type="Proteomes" id="UP000076587"/>
    </source>
</evidence>
<dbReference type="EMBL" id="AUXT01000151">
    <property type="protein sequence ID" value="KZN47811.1"/>
    <property type="molecule type" value="Genomic_DNA"/>
</dbReference>
<evidence type="ECO:0000259" key="3">
    <source>
        <dbReference type="PROSITE" id="PS50075"/>
    </source>
</evidence>
<dbReference type="Gene3D" id="3.30.559.10">
    <property type="entry name" value="Chloramphenicol acetyltransferase-like domain"/>
    <property type="match status" value="1"/>
</dbReference>
<dbReference type="InterPro" id="IPR020845">
    <property type="entry name" value="AMP-binding_CS"/>
</dbReference>
<dbReference type="InterPro" id="IPR042099">
    <property type="entry name" value="ANL_N_sf"/>
</dbReference>
<dbReference type="RefSeq" id="WP_063376899.1">
    <property type="nucleotide sequence ID" value="NZ_AUXT01000151.1"/>
</dbReference>
<dbReference type="InterPro" id="IPR001242">
    <property type="entry name" value="Condensation_dom"/>
</dbReference>
<dbReference type="SUPFAM" id="SSF56801">
    <property type="entry name" value="Acetyl-CoA synthetase-like"/>
    <property type="match status" value="1"/>
</dbReference>
<dbReference type="GO" id="GO:0031177">
    <property type="term" value="F:phosphopantetheine binding"/>
    <property type="evidence" value="ECO:0007669"/>
    <property type="project" value="InterPro"/>
</dbReference>
<dbReference type="InterPro" id="IPR029058">
    <property type="entry name" value="AB_hydrolase_fold"/>
</dbReference>
<dbReference type="Pfam" id="PF00668">
    <property type="entry name" value="Condensation"/>
    <property type="match status" value="1"/>
</dbReference>
<dbReference type="GO" id="GO:0044550">
    <property type="term" value="P:secondary metabolite biosynthetic process"/>
    <property type="evidence" value="ECO:0007669"/>
    <property type="project" value="TreeGrafter"/>
</dbReference>
<dbReference type="InterPro" id="IPR001031">
    <property type="entry name" value="Thioesterase"/>
</dbReference>
<sequence length="1339" mass="150904">MTVENTAHLSDAQKQLLEQFTKGQQIAAEQPIASQTEFTEIRLTSSQMGMWLVNKLDPDSTAYNTYTALKFARPVEKGEIETAIVQLMKRYDALNIEVFEQNEEPYQRIVGDLKAPLIWHDFSELALEEARTEAERVGNLSVSRPFSLDEVPLFRVVAMNMPDDTTLVTFVFHHIIVDGWSLGILYDDFAKLLFGKSLAEAPEQTFLNYVGNKALTAHSPEQDIEYWTNKLGGDLSVLDLPKDRPRVAAKTKKGGVVNFEYDAEFARSVKQVAERLNVTAFEFYMTVYNVLMHRLTGQKDIVVGAPFACRDDLGVENMVGCFVNTMALRTQFSGDETFEELLENVHQNVGEALTHQSVPFEKVVSKLKVKRDVQYNPVFQTMFAYDESLAGLEESEGVSKWEIELDSESAKFDITVQLTQEPSGNITAFFEYALGIFDHDTVERFVQIYTKLLQEIVKDTKQKIFDLPIVAEEEASKIIWDLNPYEKPSHSYKTMTEPFEEQVARAPHNIALVSGSTSLTYDELNRKSNQLAHYLKSNGVSRNDYVSLCMDRSIDMFITLYAICKVGACYVPLDPEIPAARIQYILEEAKPSFLFVDSKNAAKITDWNGPIINTETDSAQWSDQLDTNFDCGGSSRNLIHLLYTSGSTGRPKAVEYQVDGAIAELLWLHKSYPLVEGGANIFKTSYGFDVSIWEIFWTLYFGAKLVIPEIDKHKDPHHIISLVNEHKVTTLFMIPAMLEAMLEQVKGDSCSTLEWILCGGAPVTPRIRELSYKKLKGKLINCFGPTEAGCVTDMEIQPEFDSPVVPLGRPAANFRLYVLDDDRKVLPVGVPGNVYLAGEVGLSRGYYAQAAMTAEHFVPDPYGEPGSRMYNTGDICRYRNDGVLEHLGRAGNQVKILGMRVELGEIESILGEIEWVETCSVIAHKVGGRETLIAYVVPYDKDIAVGMLPDDMQREVKMRLAVMLPGHMIPPHFIVMDKIPLNLNGKVDRAKLLASWDDLGVNTDKEVVQPENEREVAMKEIFEELLECQDISVTDSFFDLGGNSLLVFKLAFECDEKFGKRPSFTDIFTYPTVRELSAMLDDLEEESCLAPIYPDASKPMFVFIHAASGVLFPFLKVSEYLKEAYSVYVLQSPTKVPSDMPFTTIEDMANYYKFLIDNVRGNSPVIIAGWSMGGCVGLEMSRKWHEEGVDIASTIMIDTWMPPELLDDRSEAEFVVKVIDETDVLGDEARALNGEEAPAQFTTELQQIVDLNKQVFIEYKPEAYPHEVDYLVAQERLVHDGRTFSSSYSKDEDWSKFLVAMECHSIPGNHYTIFDENHSPKLAETLLNIVESRLAFETL</sequence>
<gene>
    <name evidence="4" type="ORF">N482_08850</name>
</gene>
<keyword evidence="1" id="KW-0596">Phosphopantetheine</keyword>
<comment type="caution">
    <text evidence="4">The sequence shown here is derived from an EMBL/GenBank/DDBJ whole genome shotgun (WGS) entry which is preliminary data.</text>
</comment>
<dbReference type="GO" id="GO:0005737">
    <property type="term" value="C:cytoplasm"/>
    <property type="evidence" value="ECO:0007669"/>
    <property type="project" value="TreeGrafter"/>
</dbReference>
<dbReference type="SUPFAM" id="SSF53474">
    <property type="entry name" value="alpha/beta-Hydrolases"/>
    <property type="match status" value="1"/>
</dbReference>
<dbReference type="Gene3D" id="3.40.50.12780">
    <property type="entry name" value="N-terminal domain of ligase-like"/>
    <property type="match status" value="1"/>
</dbReference>
<dbReference type="InterPro" id="IPR023213">
    <property type="entry name" value="CAT-like_dom_sf"/>
</dbReference>
<dbReference type="CDD" id="cd19531">
    <property type="entry name" value="LCL_NRPS-like"/>
    <property type="match status" value="1"/>
</dbReference>
<dbReference type="SUPFAM" id="SSF52777">
    <property type="entry name" value="CoA-dependent acyltransferases"/>
    <property type="match status" value="2"/>
</dbReference>
<dbReference type="InterPro" id="IPR025110">
    <property type="entry name" value="AMP-bd_C"/>
</dbReference>
<dbReference type="Gene3D" id="3.40.50.1820">
    <property type="entry name" value="alpha/beta hydrolase"/>
    <property type="match status" value="1"/>
</dbReference>
<dbReference type="FunFam" id="3.40.50.980:FF:000001">
    <property type="entry name" value="Non-ribosomal peptide synthetase"/>
    <property type="match status" value="1"/>
</dbReference>
<dbReference type="Pfam" id="PF00975">
    <property type="entry name" value="Thioesterase"/>
    <property type="match status" value="1"/>
</dbReference>
<dbReference type="Pfam" id="PF00550">
    <property type="entry name" value="PP-binding"/>
    <property type="match status" value="1"/>
</dbReference>
<proteinExistence type="predicted"/>
<name>A0A167CLN5_9GAMM</name>
<organism evidence="4 5">
    <name type="scientific">Pseudoalteromonas luteoviolacea NCIMB 1942</name>
    <dbReference type="NCBI Taxonomy" id="1365253"/>
    <lineage>
        <taxon>Bacteria</taxon>
        <taxon>Pseudomonadati</taxon>
        <taxon>Pseudomonadota</taxon>
        <taxon>Gammaproteobacteria</taxon>
        <taxon>Alteromonadales</taxon>
        <taxon>Pseudoalteromonadaceae</taxon>
        <taxon>Pseudoalteromonas</taxon>
    </lineage>
</organism>
<dbReference type="InterPro" id="IPR009081">
    <property type="entry name" value="PP-bd_ACP"/>
</dbReference>
<accession>A0A167CLN5</accession>
<dbReference type="PROSITE" id="PS00455">
    <property type="entry name" value="AMP_BINDING"/>
    <property type="match status" value="1"/>
</dbReference>
<reference evidence="4 5" key="1">
    <citation type="submission" date="2013-07" db="EMBL/GenBank/DDBJ databases">
        <title>Comparative Genomic and Metabolomic Analysis of Twelve Strains of Pseudoalteromonas luteoviolacea.</title>
        <authorList>
            <person name="Vynne N.G."/>
            <person name="Mansson M."/>
            <person name="Gram L."/>
        </authorList>
    </citation>
    <scope>NUCLEOTIDE SEQUENCE [LARGE SCALE GENOMIC DNA]</scope>
    <source>
        <strain evidence="4 5">NCIMB 1942</strain>
    </source>
</reference>
<dbReference type="PANTHER" id="PTHR45527">
    <property type="entry name" value="NONRIBOSOMAL PEPTIDE SYNTHETASE"/>
    <property type="match status" value="1"/>
</dbReference>
<dbReference type="Gene3D" id="1.10.1200.10">
    <property type="entry name" value="ACP-like"/>
    <property type="match status" value="1"/>
</dbReference>
<dbReference type="Pfam" id="PF00501">
    <property type="entry name" value="AMP-binding"/>
    <property type="match status" value="1"/>
</dbReference>
<dbReference type="Proteomes" id="UP000076587">
    <property type="component" value="Unassembled WGS sequence"/>
</dbReference>
<evidence type="ECO:0000256" key="2">
    <source>
        <dbReference type="ARBA" id="ARBA00022553"/>
    </source>
</evidence>
<keyword evidence="2" id="KW-0597">Phosphoprotein</keyword>
<dbReference type="InterPro" id="IPR010071">
    <property type="entry name" value="AA_adenyl_dom"/>
</dbReference>
<feature type="domain" description="Carrier" evidence="3">
    <location>
        <begin position="1009"/>
        <end position="1084"/>
    </location>
</feature>
<dbReference type="CDD" id="cd05930">
    <property type="entry name" value="A_NRPS"/>
    <property type="match status" value="1"/>
</dbReference>